<dbReference type="EMBL" id="JAUEPS010000011">
    <property type="protein sequence ID" value="KAK0460979.1"/>
    <property type="molecule type" value="Genomic_DNA"/>
</dbReference>
<evidence type="ECO:0000256" key="1">
    <source>
        <dbReference type="SAM" id="Phobius"/>
    </source>
</evidence>
<feature type="transmembrane region" description="Helical" evidence="1">
    <location>
        <begin position="63"/>
        <end position="83"/>
    </location>
</feature>
<proteinExistence type="predicted"/>
<feature type="transmembrane region" description="Helical" evidence="1">
    <location>
        <begin position="103"/>
        <end position="125"/>
    </location>
</feature>
<organism evidence="2 3">
    <name type="scientific">Armillaria tabescens</name>
    <name type="common">Ringless honey mushroom</name>
    <name type="synonym">Agaricus tabescens</name>
    <dbReference type="NCBI Taxonomy" id="1929756"/>
    <lineage>
        <taxon>Eukaryota</taxon>
        <taxon>Fungi</taxon>
        <taxon>Dikarya</taxon>
        <taxon>Basidiomycota</taxon>
        <taxon>Agaricomycotina</taxon>
        <taxon>Agaricomycetes</taxon>
        <taxon>Agaricomycetidae</taxon>
        <taxon>Agaricales</taxon>
        <taxon>Marasmiineae</taxon>
        <taxon>Physalacriaceae</taxon>
        <taxon>Desarmillaria</taxon>
    </lineage>
</organism>
<evidence type="ECO:0000313" key="2">
    <source>
        <dbReference type="EMBL" id="KAK0460979.1"/>
    </source>
</evidence>
<keyword evidence="1" id="KW-1133">Transmembrane helix</keyword>
<keyword evidence="1" id="KW-0472">Membrane</keyword>
<comment type="caution">
    <text evidence="2">The sequence shown here is derived from an EMBL/GenBank/DDBJ whole genome shotgun (WGS) entry which is preliminary data.</text>
</comment>
<protein>
    <submittedName>
        <fullName evidence="2">Uncharacterized protein</fullName>
    </submittedName>
</protein>
<dbReference type="AlphaFoldDB" id="A0AA39TQZ7"/>
<keyword evidence="1" id="KW-0812">Transmembrane</keyword>
<dbReference type="GeneID" id="85356095"/>
<name>A0AA39TQZ7_ARMTA</name>
<reference evidence="2" key="1">
    <citation type="submission" date="2023-06" db="EMBL/GenBank/DDBJ databases">
        <authorList>
            <consortium name="Lawrence Berkeley National Laboratory"/>
            <person name="Ahrendt S."/>
            <person name="Sahu N."/>
            <person name="Indic B."/>
            <person name="Wong-Bajracharya J."/>
            <person name="Merenyi Z."/>
            <person name="Ke H.-M."/>
            <person name="Monk M."/>
            <person name="Kocsube S."/>
            <person name="Drula E."/>
            <person name="Lipzen A."/>
            <person name="Balint B."/>
            <person name="Henrissat B."/>
            <person name="Andreopoulos B."/>
            <person name="Martin F.M."/>
            <person name="Harder C.B."/>
            <person name="Rigling D."/>
            <person name="Ford K.L."/>
            <person name="Foster G.D."/>
            <person name="Pangilinan J."/>
            <person name="Papanicolaou A."/>
            <person name="Barry K."/>
            <person name="LaButti K."/>
            <person name="Viragh M."/>
            <person name="Koriabine M."/>
            <person name="Yan M."/>
            <person name="Riley R."/>
            <person name="Champramary S."/>
            <person name="Plett K.L."/>
            <person name="Tsai I.J."/>
            <person name="Slot J."/>
            <person name="Sipos G."/>
            <person name="Plett J."/>
            <person name="Nagy L.G."/>
            <person name="Grigoriev I.V."/>
        </authorList>
    </citation>
    <scope>NUCLEOTIDE SEQUENCE</scope>
    <source>
        <strain evidence="2">CCBAS 213</strain>
    </source>
</reference>
<dbReference type="Proteomes" id="UP001175211">
    <property type="component" value="Unassembled WGS sequence"/>
</dbReference>
<dbReference type="RefSeq" id="XP_060332876.1">
    <property type="nucleotide sequence ID" value="XM_060472547.1"/>
</dbReference>
<accession>A0AA39TQZ7</accession>
<evidence type="ECO:0000313" key="3">
    <source>
        <dbReference type="Proteomes" id="UP001175211"/>
    </source>
</evidence>
<gene>
    <name evidence="2" type="ORF">EV420DRAFT_1529455</name>
</gene>
<sequence length="237" mass="26540">MFSYSRPSRNANEVVLHLTPNQRATPSVPFELQGQISADKWELRIDAIKSVAGRYSKPVLERVWLIVGLLSTFTLSLLLYQLVLLRFFVRGDESKRSERQTQAAAISIGIFAGLVLLVVVPMLIWKYMGSRAITTMLQKWGQADRAQFNQHACVWKASSPGVFRTALTLKITLPSAPAPTAFHPDAYLPSYINGPHDDGAYFYPYHRTEPGLPHMSVIGNVPIRIDAEKGGFEEVRI</sequence>
<keyword evidence="3" id="KW-1185">Reference proteome</keyword>